<dbReference type="PROSITE" id="PS50850">
    <property type="entry name" value="MFS"/>
    <property type="match status" value="1"/>
</dbReference>
<dbReference type="CDD" id="cd17321">
    <property type="entry name" value="MFS_MMR_MDR_like"/>
    <property type="match status" value="1"/>
</dbReference>
<keyword evidence="10" id="KW-1185">Reference proteome</keyword>
<feature type="transmembrane region" description="Helical" evidence="7">
    <location>
        <begin position="81"/>
        <end position="100"/>
    </location>
</feature>
<dbReference type="SUPFAM" id="SSF103473">
    <property type="entry name" value="MFS general substrate transporter"/>
    <property type="match status" value="1"/>
</dbReference>
<dbReference type="OrthoDB" id="4172724at2"/>
<evidence type="ECO:0000256" key="4">
    <source>
        <dbReference type="ARBA" id="ARBA00022692"/>
    </source>
</evidence>
<comment type="caution">
    <text evidence="9">The sequence shown here is derived from an EMBL/GenBank/DDBJ whole genome shotgun (WGS) entry which is preliminary data.</text>
</comment>
<feature type="transmembrane region" description="Helical" evidence="7">
    <location>
        <begin position="359"/>
        <end position="384"/>
    </location>
</feature>
<dbReference type="GO" id="GO:0022857">
    <property type="term" value="F:transmembrane transporter activity"/>
    <property type="evidence" value="ECO:0007669"/>
    <property type="project" value="InterPro"/>
</dbReference>
<keyword evidence="4 7" id="KW-0812">Transmembrane</keyword>
<feature type="transmembrane region" description="Helical" evidence="7">
    <location>
        <begin position="12"/>
        <end position="37"/>
    </location>
</feature>
<gene>
    <name evidence="9" type="ORF">EWH70_23920</name>
</gene>
<dbReference type="InterPro" id="IPR020846">
    <property type="entry name" value="MFS_dom"/>
</dbReference>
<dbReference type="Gene3D" id="1.20.1720.10">
    <property type="entry name" value="Multidrug resistance protein D"/>
    <property type="match status" value="1"/>
</dbReference>
<feature type="transmembrane region" description="Helical" evidence="7">
    <location>
        <begin position="139"/>
        <end position="159"/>
    </location>
</feature>
<feature type="transmembrane region" description="Helical" evidence="7">
    <location>
        <begin position="268"/>
        <end position="293"/>
    </location>
</feature>
<evidence type="ECO:0000256" key="1">
    <source>
        <dbReference type="ARBA" id="ARBA00004651"/>
    </source>
</evidence>
<feature type="transmembrane region" description="Helical" evidence="7">
    <location>
        <begin position="106"/>
        <end position="127"/>
    </location>
</feature>
<sequence>MTQSETRAGPRAWIGLAVVTAASVLIAMDNTILFLSLPHITADLGATGPQMLWIQDIYGFLVAGLLITMGTLGDRIGRRRLLMIGAAAFGAASLLAAFSASAEMLIAARGILGVAGAALVPTILGMVRGLFPDPKQRTRAISVLMTCFTLGGALGPLAGGVLLEHFWWGAVFIVAVPVMALVLLTAPLLLTGQEDTRPGRLDLPSVGLSLVSILPITYGVKELASYGPSWTVLVSIVAGGAFTVLFARRQYRLDSPLLDLRLFRSRTFSVSLGALLLGQFAIGGMLFLLPQFFQLVLGETPLRAGLWLLPGTAVFALVAIIVPAVVARVRRDRLLTGALVLAAAGYVQLALAGPGAGHAQLVAAMVVMFAGMAPLVLVVTDLAVAGAPPDRAGAAAAMSSTATEFGIAAGVAALGSVLAAVYTRVLGPLPEGVPAAAGESLARAGDVAGHLPEPVAEQLLATARDAFVTGFNVVAAISAVVALGSAIAVKSLLGGRSASHTRGNG</sequence>
<dbReference type="InterPro" id="IPR011701">
    <property type="entry name" value="MFS"/>
</dbReference>
<feature type="transmembrane region" description="Helical" evidence="7">
    <location>
        <begin position="57"/>
        <end position="74"/>
    </location>
</feature>
<protein>
    <submittedName>
        <fullName evidence="9">MFS transporter</fullName>
    </submittedName>
</protein>
<reference evidence="9 10" key="1">
    <citation type="submission" date="2019-02" db="EMBL/GenBank/DDBJ databases">
        <title>Draft genome sequence of Amycolatopsis sp. 8-3EHSu isolated from roots of Suaeda maritima.</title>
        <authorList>
            <person name="Duangmal K."/>
            <person name="Chantavorakit T."/>
        </authorList>
    </citation>
    <scope>NUCLEOTIDE SEQUENCE [LARGE SCALE GENOMIC DNA]</scope>
    <source>
        <strain evidence="9 10">8-3EHSu</strain>
    </source>
</reference>
<keyword evidence="2" id="KW-0813">Transport</keyword>
<comment type="subcellular location">
    <subcellularLocation>
        <location evidence="1">Cell membrane</location>
        <topology evidence="1">Multi-pass membrane protein</topology>
    </subcellularLocation>
</comment>
<feature type="transmembrane region" description="Helical" evidence="7">
    <location>
        <begin position="165"/>
        <end position="189"/>
    </location>
</feature>
<dbReference type="PANTHER" id="PTHR42718:SF47">
    <property type="entry name" value="METHYL VIOLOGEN RESISTANCE PROTEIN SMVA"/>
    <property type="match status" value="1"/>
</dbReference>
<feature type="transmembrane region" description="Helical" evidence="7">
    <location>
        <begin position="226"/>
        <end position="247"/>
    </location>
</feature>
<keyword evidence="5 7" id="KW-1133">Transmembrane helix</keyword>
<dbReference type="Gene3D" id="1.20.1250.20">
    <property type="entry name" value="MFS general substrate transporter like domains"/>
    <property type="match status" value="1"/>
</dbReference>
<dbReference type="Pfam" id="PF07690">
    <property type="entry name" value="MFS_1"/>
    <property type="match status" value="1"/>
</dbReference>
<dbReference type="Proteomes" id="UP000292003">
    <property type="component" value="Unassembled WGS sequence"/>
</dbReference>
<evidence type="ECO:0000313" key="9">
    <source>
        <dbReference type="EMBL" id="RZQ61429.1"/>
    </source>
</evidence>
<dbReference type="PANTHER" id="PTHR42718">
    <property type="entry name" value="MAJOR FACILITATOR SUPERFAMILY MULTIDRUG TRANSPORTER MFSC"/>
    <property type="match status" value="1"/>
</dbReference>
<name>A0A4Q7J387_9PSEU</name>
<organism evidence="9 10">
    <name type="scientific">Amycolatopsis suaedae</name>
    <dbReference type="NCBI Taxonomy" id="2510978"/>
    <lineage>
        <taxon>Bacteria</taxon>
        <taxon>Bacillati</taxon>
        <taxon>Actinomycetota</taxon>
        <taxon>Actinomycetes</taxon>
        <taxon>Pseudonocardiales</taxon>
        <taxon>Pseudonocardiaceae</taxon>
        <taxon>Amycolatopsis</taxon>
    </lineage>
</organism>
<dbReference type="GO" id="GO:0005886">
    <property type="term" value="C:plasma membrane"/>
    <property type="evidence" value="ECO:0007669"/>
    <property type="project" value="UniProtKB-SubCell"/>
</dbReference>
<evidence type="ECO:0000256" key="3">
    <source>
        <dbReference type="ARBA" id="ARBA00022475"/>
    </source>
</evidence>
<dbReference type="InterPro" id="IPR036259">
    <property type="entry name" value="MFS_trans_sf"/>
</dbReference>
<dbReference type="AlphaFoldDB" id="A0A4Q7J387"/>
<feature type="domain" description="Major facilitator superfamily (MFS) profile" evidence="8">
    <location>
        <begin position="15"/>
        <end position="493"/>
    </location>
</feature>
<feature type="transmembrane region" description="Helical" evidence="7">
    <location>
        <begin position="466"/>
        <end position="489"/>
    </location>
</feature>
<keyword evidence="6 7" id="KW-0472">Membrane</keyword>
<evidence type="ECO:0000256" key="6">
    <source>
        <dbReference type="ARBA" id="ARBA00023136"/>
    </source>
</evidence>
<evidence type="ECO:0000256" key="2">
    <source>
        <dbReference type="ARBA" id="ARBA00022448"/>
    </source>
</evidence>
<feature type="transmembrane region" description="Helical" evidence="7">
    <location>
        <begin position="405"/>
        <end position="425"/>
    </location>
</feature>
<feature type="transmembrane region" description="Helical" evidence="7">
    <location>
        <begin position="334"/>
        <end position="353"/>
    </location>
</feature>
<feature type="transmembrane region" description="Helical" evidence="7">
    <location>
        <begin position="201"/>
        <end position="220"/>
    </location>
</feature>
<evidence type="ECO:0000313" key="10">
    <source>
        <dbReference type="Proteomes" id="UP000292003"/>
    </source>
</evidence>
<evidence type="ECO:0000259" key="8">
    <source>
        <dbReference type="PROSITE" id="PS50850"/>
    </source>
</evidence>
<feature type="transmembrane region" description="Helical" evidence="7">
    <location>
        <begin position="305"/>
        <end position="327"/>
    </location>
</feature>
<proteinExistence type="predicted"/>
<accession>A0A4Q7J387</accession>
<evidence type="ECO:0000256" key="7">
    <source>
        <dbReference type="SAM" id="Phobius"/>
    </source>
</evidence>
<dbReference type="RefSeq" id="WP_130477732.1">
    <property type="nucleotide sequence ID" value="NZ_SFCC01000012.1"/>
</dbReference>
<keyword evidence="3" id="KW-1003">Cell membrane</keyword>
<dbReference type="EMBL" id="SFCC01000012">
    <property type="protein sequence ID" value="RZQ61429.1"/>
    <property type="molecule type" value="Genomic_DNA"/>
</dbReference>
<evidence type="ECO:0000256" key="5">
    <source>
        <dbReference type="ARBA" id="ARBA00022989"/>
    </source>
</evidence>